<comment type="caution">
    <text evidence="2">The sequence shown here is derived from an EMBL/GenBank/DDBJ whole genome shotgun (WGS) entry which is preliminary data.</text>
</comment>
<dbReference type="InterPro" id="IPR048365">
    <property type="entry name" value="TNP-like_RNaseH_N"/>
</dbReference>
<organism evidence="2 3">
    <name type="scientific">Haemaphysalis longicornis</name>
    <name type="common">Bush tick</name>
    <dbReference type="NCBI Taxonomy" id="44386"/>
    <lineage>
        <taxon>Eukaryota</taxon>
        <taxon>Metazoa</taxon>
        <taxon>Ecdysozoa</taxon>
        <taxon>Arthropoda</taxon>
        <taxon>Chelicerata</taxon>
        <taxon>Arachnida</taxon>
        <taxon>Acari</taxon>
        <taxon>Parasitiformes</taxon>
        <taxon>Ixodida</taxon>
        <taxon>Ixodoidea</taxon>
        <taxon>Ixodidae</taxon>
        <taxon>Haemaphysalinae</taxon>
        <taxon>Haemaphysalis</taxon>
    </lineage>
</organism>
<feature type="domain" description="Transposable element P transposase-like RNase H" evidence="1">
    <location>
        <begin position="1"/>
        <end position="55"/>
    </location>
</feature>
<gene>
    <name evidence="2" type="ORF">HPB48_003439</name>
</gene>
<protein>
    <recommendedName>
        <fullName evidence="1">Transposable element P transposase-like RNase H domain-containing protein</fullName>
    </recommendedName>
</protein>
<reference evidence="2 3" key="1">
    <citation type="journal article" date="2020" name="Cell">
        <title>Large-Scale Comparative Analyses of Tick Genomes Elucidate Their Genetic Diversity and Vector Capacities.</title>
        <authorList>
            <consortium name="Tick Genome and Microbiome Consortium (TIGMIC)"/>
            <person name="Jia N."/>
            <person name="Wang J."/>
            <person name="Shi W."/>
            <person name="Du L."/>
            <person name="Sun Y."/>
            <person name="Zhan W."/>
            <person name="Jiang J.F."/>
            <person name="Wang Q."/>
            <person name="Zhang B."/>
            <person name="Ji P."/>
            <person name="Bell-Sakyi L."/>
            <person name="Cui X.M."/>
            <person name="Yuan T.T."/>
            <person name="Jiang B.G."/>
            <person name="Yang W.F."/>
            <person name="Lam T.T."/>
            <person name="Chang Q.C."/>
            <person name="Ding S.J."/>
            <person name="Wang X.J."/>
            <person name="Zhu J.G."/>
            <person name="Ruan X.D."/>
            <person name="Zhao L."/>
            <person name="Wei J.T."/>
            <person name="Ye R.Z."/>
            <person name="Que T.C."/>
            <person name="Du C.H."/>
            <person name="Zhou Y.H."/>
            <person name="Cheng J.X."/>
            <person name="Dai P.F."/>
            <person name="Guo W.B."/>
            <person name="Han X.H."/>
            <person name="Huang E.J."/>
            <person name="Li L.F."/>
            <person name="Wei W."/>
            <person name="Gao Y.C."/>
            <person name="Liu J.Z."/>
            <person name="Shao H.Z."/>
            <person name="Wang X."/>
            <person name="Wang C.C."/>
            <person name="Yang T.C."/>
            <person name="Huo Q.B."/>
            <person name="Li W."/>
            <person name="Chen H.Y."/>
            <person name="Chen S.E."/>
            <person name="Zhou L.G."/>
            <person name="Ni X.B."/>
            <person name="Tian J.H."/>
            <person name="Sheng Y."/>
            <person name="Liu T."/>
            <person name="Pan Y.S."/>
            <person name="Xia L.Y."/>
            <person name="Li J."/>
            <person name="Zhao F."/>
            <person name="Cao W.C."/>
        </authorList>
    </citation>
    <scope>NUCLEOTIDE SEQUENCE [LARGE SCALE GENOMIC DNA]</scope>
    <source>
        <strain evidence="2">HaeL-2018</strain>
    </source>
</reference>
<evidence type="ECO:0000313" key="2">
    <source>
        <dbReference type="EMBL" id="KAH9372232.1"/>
    </source>
</evidence>
<evidence type="ECO:0000259" key="1">
    <source>
        <dbReference type="Pfam" id="PF21787"/>
    </source>
</evidence>
<evidence type="ECO:0000313" key="3">
    <source>
        <dbReference type="Proteomes" id="UP000821853"/>
    </source>
</evidence>
<accession>A0A9J6GCS1</accession>
<sequence>MDEMSNKQATTYQKQSDSVHGLVDLGGAEAEYGLEDELANHLLCFVFVGLSSHYRYLSTCLSLVSSCN</sequence>
<dbReference type="EMBL" id="JABSTR010000005">
    <property type="protein sequence ID" value="KAH9372232.1"/>
    <property type="molecule type" value="Genomic_DNA"/>
</dbReference>
<proteinExistence type="predicted"/>
<dbReference type="Pfam" id="PF21787">
    <property type="entry name" value="TNP-like_RNaseH_N"/>
    <property type="match status" value="1"/>
</dbReference>
<dbReference type="OrthoDB" id="6506090at2759"/>
<dbReference type="Proteomes" id="UP000821853">
    <property type="component" value="Chromosome 3"/>
</dbReference>
<name>A0A9J6GCS1_HAELO</name>
<dbReference type="VEuPathDB" id="VectorBase:HLOH_056278"/>
<keyword evidence="3" id="KW-1185">Reference proteome</keyword>
<dbReference type="AlphaFoldDB" id="A0A9J6GCS1"/>